<name>A0AA40C4X5_9PEZI</name>
<comment type="caution">
    <text evidence="2">The sequence shown here is derived from an EMBL/GenBank/DDBJ whole genome shotgun (WGS) entry which is preliminary data.</text>
</comment>
<feature type="chain" id="PRO_5041464344" evidence="1">
    <location>
        <begin position="17"/>
        <end position="128"/>
    </location>
</feature>
<accession>A0AA40C4X5</accession>
<feature type="signal peptide" evidence="1">
    <location>
        <begin position="1"/>
        <end position="16"/>
    </location>
</feature>
<protein>
    <submittedName>
        <fullName evidence="2">Uncharacterized protein</fullName>
    </submittedName>
</protein>
<organism evidence="2 3">
    <name type="scientific">Bombardia bombarda</name>
    <dbReference type="NCBI Taxonomy" id="252184"/>
    <lineage>
        <taxon>Eukaryota</taxon>
        <taxon>Fungi</taxon>
        <taxon>Dikarya</taxon>
        <taxon>Ascomycota</taxon>
        <taxon>Pezizomycotina</taxon>
        <taxon>Sordariomycetes</taxon>
        <taxon>Sordariomycetidae</taxon>
        <taxon>Sordariales</taxon>
        <taxon>Lasiosphaeriaceae</taxon>
        <taxon>Bombardia</taxon>
    </lineage>
</organism>
<keyword evidence="1" id="KW-0732">Signal</keyword>
<sequence>MKVFFLGAVAWAVILANPLDPTKGTHELNIVFLYNKITSKASITAWNKDRTEILGHSCSHFLDSGNFQNHPVSFEVHQNGAGNITINHQTYLVHQDADILGGTSCGRMHSSTESLVTFFYPFEDMQVK</sequence>
<gene>
    <name evidence="2" type="ORF">B0T17DRAFT_264030</name>
</gene>
<reference evidence="2" key="1">
    <citation type="submission" date="2023-06" db="EMBL/GenBank/DDBJ databases">
        <title>Genome-scale phylogeny and comparative genomics of the fungal order Sordariales.</title>
        <authorList>
            <consortium name="Lawrence Berkeley National Laboratory"/>
            <person name="Hensen N."/>
            <person name="Bonometti L."/>
            <person name="Westerberg I."/>
            <person name="Brannstrom I.O."/>
            <person name="Guillou S."/>
            <person name="Cros-Aarteil S."/>
            <person name="Calhoun S."/>
            <person name="Haridas S."/>
            <person name="Kuo A."/>
            <person name="Mondo S."/>
            <person name="Pangilinan J."/>
            <person name="Riley R."/>
            <person name="LaButti K."/>
            <person name="Andreopoulos B."/>
            <person name="Lipzen A."/>
            <person name="Chen C."/>
            <person name="Yanf M."/>
            <person name="Daum C."/>
            <person name="Ng V."/>
            <person name="Clum A."/>
            <person name="Steindorff A."/>
            <person name="Ohm R."/>
            <person name="Martin F."/>
            <person name="Silar P."/>
            <person name="Natvig D."/>
            <person name="Lalanne C."/>
            <person name="Gautier V."/>
            <person name="Ament-velasquez S.L."/>
            <person name="Kruys A."/>
            <person name="Hutchinson M.I."/>
            <person name="Powell A.J."/>
            <person name="Barry K."/>
            <person name="Miller A.N."/>
            <person name="Grigoriev I.V."/>
            <person name="Debuchy R."/>
            <person name="Gladieux P."/>
            <person name="Thoren M.H."/>
            <person name="Johannesson H."/>
        </authorList>
    </citation>
    <scope>NUCLEOTIDE SEQUENCE</scope>
    <source>
        <strain evidence="2">SMH3391-2</strain>
    </source>
</reference>
<dbReference type="AlphaFoldDB" id="A0AA40C4X5"/>
<evidence type="ECO:0000256" key="1">
    <source>
        <dbReference type="SAM" id="SignalP"/>
    </source>
</evidence>
<evidence type="ECO:0000313" key="3">
    <source>
        <dbReference type="Proteomes" id="UP001174934"/>
    </source>
</evidence>
<keyword evidence="3" id="KW-1185">Reference proteome</keyword>
<dbReference type="EMBL" id="JAULSR010000003">
    <property type="protein sequence ID" value="KAK0625160.1"/>
    <property type="molecule type" value="Genomic_DNA"/>
</dbReference>
<evidence type="ECO:0000313" key="2">
    <source>
        <dbReference type="EMBL" id="KAK0625160.1"/>
    </source>
</evidence>
<dbReference type="Proteomes" id="UP001174934">
    <property type="component" value="Unassembled WGS sequence"/>
</dbReference>
<proteinExistence type="predicted"/>